<dbReference type="Proteomes" id="UP000326759">
    <property type="component" value="Unassembled WGS sequence"/>
</dbReference>
<dbReference type="SUPFAM" id="SSF47769">
    <property type="entry name" value="SAM/Pointed domain"/>
    <property type="match status" value="1"/>
</dbReference>
<evidence type="ECO:0000313" key="3">
    <source>
        <dbReference type="Proteomes" id="UP000326759"/>
    </source>
</evidence>
<protein>
    <submittedName>
        <fullName evidence="2">Protein bicaudal C-like protein 1</fullName>
    </submittedName>
</protein>
<dbReference type="EMBL" id="SEYY01006934">
    <property type="protein sequence ID" value="KAB7502709.1"/>
    <property type="molecule type" value="Genomic_DNA"/>
</dbReference>
<dbReference type="PROSITE" id="PS50105">
    <property type="entry name" value="SAM_DOMAIN"/>
    <property type="match status" value="1"/>
</dbReference>
<sequence length="65" mass="7637">MLVCNSTLVYFLDIFASQEIDYDKFITLNDQDLKDLGLNVYGHRRKLLLAIRELALERQANFMKV</sequence>
<dbReference type="Pfam" id="PF00536">
    <property type="entry name" value="SAM_1"/>
    <property type="match status" value="1"/>
</dbReference>
<reference evidence="2 3" key="1">
    <citation type="journal article" date="2019" name="PLoS Biol.">
        <title>Sex chromosomes control vertical transmission of feminizing Wolbachia symbionts in an isopod.</title>
        <authorList>
            <person name="Becking T."/>
            <person name="Chebbi M.A."/>
            <person name="Giraud I."/>
            <person name="Moumen B."/>
            <person name="Laverre T."/>
            <person name="Caubet Y."/>
            <person name="Peccoud J."/>
            <person name="Gilbert C."/>
            <person name="Cordaux R."/>
        </authorList>
    </citation>
    <scope>NUCLEOTIDE SEQUENCE [LARGE SCALE GENOMIC DNA]</scope>
    <source>
        <strain evidence="2">ANa2</strain>
        <tissue evidence="2">Whole body excluding digestive tract and cuticle</tissue>
    </source>
</reference>
<evidence type="ECO:0000313" key="2">
    <source>
        <dbReference type="EMBL" id="KAB7502709.1"/>
    </source>
</evidence>
<keyword evidence="3" id="KW-1185">Reference proteome</keyword>
<evidence type="ECO:0000259" key="1">
    <source>
        <dbReference type="PROSITE" id="PS50105"/>
    </source>
</evidence>
<feature type="domain" description="SAM" evidence="1">
    <location>
        <begin position="10"/>
        <end position="57"/>
    </location>
</feature>
<gene>
    <name evidence="2" type="primary">Bicc1</name>
    <name evidence="2" type="ORF">Anas_08011</name>
</gene>
<dbReference type="InterPro" id="IPR013761">
    <property type="entry name" value="SAM/pointed_sf"/>
</dbReference>
<dbReference type="AlphaFoldDB" id="A0A5N5T954"/>
<proteinExistence type="predicted"/>
<dbReference type="InterPro" id="IPR001660">
    <property type="entry name" value="SAM"/>
</dbReference>
<comment type="caution">
    <text evidence="2">The sequence shown here is derived from an EMBL/GenBank/DDBJ whole genome shotgun (WGS) entry which is preliminary data.</text>
</comment>
<dbReference type="OrthoDB" id="271862at2759"/>
<name>A0A5N5T954_9CRUS</name>
<accession>A0A5N5T954</accession>
<dbReference type="Gene3D" id="1.10.150.50">
    <property type="entry name" value="Transcription Factor, Ets-1"/>
    <property type="match status" value="1"/>
</dbReference>
<organism evidence="2 3">
    <name type="scientific">Armadillidium nasatum</name>
    <dbReference type="NCBI Taxonomy" id="96803"/>
    <lineage>
        <taxon>Eukaryota</taxon>
        <taxon>Metazoa</taxon>
        <taxon>Ecdysozoa</taxon>
        <taxon>Arthropoda</taxon>
        <taxon>Crustacea</taxon>
        <taxon>Multicrustacea</taxon>
        <taxon>Malacostraca</taxon>
        <taxon>Eumalacostraca</taxon>
        <taxon>Peracarida</taxon>
        <taxon>Isopoda</taxon>
        <taxon>Oniscidea</taxon>
        <taxon>Crinocheta</taxon>
        <taxon>Armadillidiidae</taxon>
        <taxon>Armadillidium</taxon>
    </lineage>
</organism>